<dbReference type="GO" id="GO:0042995">
    <property type="term" value="C:cell projection"/>
    <property type="evidence" value="ECO:0007669"/>
    <property type="project" value="TreeGrafter"/>
</dbReference>
<dbReference type="InterPro" id="IPR016130">
    <property type="entry name" value="Tyr_Pase_AS"/>
</dbReference>
<dbReference type="GO" id="GO:0043491">
    <property type="term" value="P:phosphatidylinositol 3-kinase/protein kinase B signal transduction"/>
    <property type="evidence" value="ECO:0007669"/>
    <property type="project" value="TreeGrafter"/>
</dbReference>
<sequence>MSDFIRRIVSGNKARFKDETLDVELDLAYITDQVIVMGYPATGLEGFYRNRREDAKKFLEHRHGKNYWVFNFCPIRENSYPASFFDGRVSRYPFPDHHAPPLAILPLVAREIRVWLEGSKDRVAVLHCKAGKGRSGTMACAYLLTQVSLPSNEASNDKKLVEERAEELMDAMPSDEDTVALTDGPADESAVEGPIVDRKATSSPRPVSVSSTTVSGSGSSTPSSKPTATLQHVLDLHTSKRMKPPSPSSKYDNDTEKPKKVKQGVSIPSQRRWLYYWSLLLAHEGPPGFWSLSPPAQPKPRIRLKEVKIRMREPTGVKASLLKAVNAVIDRNAFAKTATGEGQVWVSLARYDDEFVETLEMWERWTRDESGDMGKRRRGAEEMEGKELSELFRDGRWDRTKMVRSFARLGLAKSGGVQKEGDDKEDKKYTYTVRPLSSESWRHIKDEIEHGGPASGPSSGLKSEATSIHESLPAAEGPGISDLGVVLDPHRELRLKLYMGQIFLGWLWFIPQFHMPPDSTEPVHLTFEKKDIDFPLGIGSNIINVEVVMEQVPSAQAAKEEVQPPPRATTVEAEEGVKSEPVGLAATVQAVAAAPNLGSIVEAKQAAED</sequence>
<evidence type="ECO:0000256" key="3">
    <source>
        <dbReference type="SAM" id="MobiDB-lite"/>
    </source>
</evidence>
<evidence type="ECO:0000256" key="2">
    <source>
        <dbReference type="ARBA" id="ARBA00022801"/>
    </source>
</evidence>
<evidence type="ECO:0000259" key="4">
    <source>
        <dbReference type="PROSITE" id="PS50056"/>
    </source>
</evidence>
<dbReference type="EMBL" id="KB469305">
    <property type="protein sequence ID" value="EPQ53665.1"/>
    <property type="molecule type" value="Genomic_DNA"/>
</dbReference>
<dbReference type="GO" id="GO:0005634">
    <property type="term" value="C:nucleus"/>
    <property type="evidence" value="ECO:0007669"/>
    <property type="project" value="TreeGrafter"/>
</dbReference>
<dbReference type="PROSITE" id="PS51181">
    <property type="entry name" value="PPASE_TENSIN"/>
    <property type="match status" value="1"/>
</dbReference>
<dbReference type="Proteomes" id="UP000030669">
    <property type="component" value="Unassembled WGS sequence"/>
</dbReference>
<feature type="domain" description="Phosphatase tensin-type" evidence="5">
    <location>
        <begin position="16"/>
        <end position="284"/>
    </location>
</feature>
<gene>
    <name evidence="6" type="ORF">GLOTRDRAFT_78720</name>
</gene>
<evidence type="ECO:0000313" key="7">
    <source>
        <dbReference type="Proteomes" id="UP000030669"/>
    </source>
</evidence>
<dbReference type="InterPro" id="IPR029021">
    <property type="entry name" value="Prot-tyrosine_phosphatase-like"/>
</dbReference>
<dbReference type="KEGG" id="gtr:GLOTRDRAFT_78720"/>
<dbReference type="Gene3D" id="3.90.190.10">
    <property type="entry name" value="Protein tyrosine phosphatase superfamily"/>
    <property type="match status" value="1"/>
</dbReference>
<dbReference type="GeneID" id="19308832"/>
<dbReference type="GO" id="GO:0005886">
    <property type="term" value="C:plasma membrane"/>
    <property type="evidence" value="ECO:0007669"/>
    <property type="project" value="TreeGrafter"/>
</dbReference>
<proteinExistence type="predicted"/>
<keyword evidence="2" id="KW-0378">Hydrolase</keyword>
<protein>
    <recommendedName>
        <fullName evidence="1">phosphatidylinositol-3,4,5-trisphosphate 3-phosphatase</fullName>
        <ecNumber evidence="1">3.1.3.67</ecNumber>
    </recommendedName>
</protein>
<dbReference type="AlphaFoldDB" id="S7RHB5"/>
<organism evidence="6 7">
    <name type="scientific">Gloeophyllum trabeum (strain ATCC 11539 / FP-39264 / Madison 617)</name>
    <name type="common">Brown rot fungus</name>
    <dbReference type="NCBI Taxonomy" id="670483"/>
    <lineage>
        <taxon>Eukaryota</taxon>
        <taxon>Fungi</taxon>
        <taxon>Dikarya</taxon>
        <taxon>Basidiomycota</taxon>
        <taxon>Agaricomycotina</taxon>
        <taxon>Agaricomycetes</taxon>
        <taxon>Gloeophyllales</taxon>
        <taxon>Gloeophyllaceae</taxon>
        <taxon>Gloeophyllum</taxon>
    </lineage>
</organism>
<name>S7RHB5_GLOTA</name>
<dbReference type="GO" id="GO:0005829">
    <property type="term" value="C:cytosol"/>
    <property type="evidence" value="ECO:0007669"/>
    <property type="project" value="TreeGrafter"/>
</dbReference>
<dbReference type="PROSITE" id="PS50056">
    <property type="entry name" value="TYR_PHOSPHATASE_2"/>
    <property type="match status" value="1"/>
</dbReference>
<feature type="domain" description="Tyrosine specific protein phosphatases" evidence="4">
    <location>
        <begin position="102"/>
        <end position="154"/>
    </location>
</feature>
<dbReference type="PROSITE" id="PS00383">
    <property type="entry name" value="TYR_PHOSPHATASE_1"/>
    <property type="match status" value="1"/>
</dbReference>
<reference evidence="6 7" key="1">
    <citation type="journal article" date="2012" name="Science">
        <title>The Paleozoic origin of enzymatic lignin decomposition reconstructed from 31 fungal genomes.</title>
        <authorList>
            <person name="Floudas D."/>
            <person name="Binder M."/>
            <person name="Riley R."/>
            <person name="Barry K."/>
            <person name="Blanchette R.A."/>
            <person name="Henrissat B."/>
            <person name="Martinez A.T."/>
            <person name="Otillar R."/>
            <person name="Spatafora J.W."/>
            <person name="Yadav J.S."/>
            <person name="Aerts A."/>
            <person name="Benoit I."/>
            <person name="Boyd A."/>
            <person name="Carlson A."/>
            <person name="Copeland A."/>
            <person name="Coutinho P.M."/>
            <person name="de Vries R.P."/>
            <person name="Ferreira P."/>
            <person name="Findley K."/>
            <person name="Foster B."/>
            <person name="Gaskell J."/>
            <person name="Glotzer D."/>
            <person name="Gorecki P."/>
            <person name="Heitman J."/>
            <person name="Hesse C."/>
            <person name="Hori C."/>
            <person name="Igarashi K."/>
            <person name="Jurgens J.A."/>
            <person name="Kallen N."/>
            <person name="Kersten P."/>
            <person name="Kohler A."/>
            <person name="Kuees U."/>
            <person name="Kumar T.K.A."/>
            <person name="Kuo A."/>
            <person name="LaButti K."/>
            <person name="Larrondo L.F."/>
            <person name="Lindquist E."/>
            <person name="Ling A."/>
            <person name="Lombard V."/>
            <person name="Lucas S."/>
            <person name="Lundell T."/>
            <person name="Martin R."/>
            <person name="McLaughlin D.J."/>
            <person name="Morgenstern I."/>
            <person name="Morin E."/>
            <person name="Murat C."/>
            <person name="Nagy L.G."/>
            <person name="Nolan M."/>
            <person name="Ohm R.A."/>
            <person name="Patyshakuliyeva A."/>
            <person name="Rokas A."/>
            <person name="Ruiz-Duenas F.J."/>
            <person name="Sabat G."/>
            <person name="Salamov A."/>
            <person name="Samejima M."/>
            <person name="Schmutz J."/>
            <person name="Slot J.C."/>
            <person name="St John F."/>
            <person name="Stenlid J."/>
            <person name="Sun H."/>
            <person name="Sun S."/>
            <person name="Syed K."/>
            <person name="Tsang A."/>
            <person name="Wiebenga A."/>
            <person name="Young D."/>
            <person name="Pisabarro A."/>
            <person name="Eastwood D.C."/>
            <person name="Martin F."/>
            <person name="Cullen D."/>
            <person name="Grigoriev I.V."/>
            <person name="Hibbett D.S."/>
        </authorList>
    </citation>
    <scope>NUCLEOTIDE SEQUENCE [LARGE SCALE GENOMIC DNA]</scope>
    <source>
        <strain evidence="6 7">ATCC 11539</strain>
    </source>
</reference>
<dbReference type="InterPro" id="IPR051281">
    <property type="entry name" value="Dual-spec_lipid-protein_phosph"/>
</dbReference>
<feature type="compositionally biased region" description="Low complexity" evidence="3">
    <location>
        <begin position="201"/>
        <end position="224"/>
    </location>
</feature>
<dbReference type="InterPro" id="IPR029023">
    <property type="entry name" value="Tensin_phosphatase"/>
</dbReference>
<dbReference type="eggNOG" id="KOG2283">
    <property type="taxonomic scope" value="Eukaryota"/>
</dbReference>
<evidence type="ECO:0000256" key="1">
    <source>
        <dbReference type="ARBA" id="ARBA00013015"/>
    </source>
</evidence>
<dbReference type="PANTHER" id="PTHR12305">
    <property type="entry name" value="PHOSPHATASE WITH HOMOLOGY TO TENSIN"/>
    <property type="match status" value="1"/>
</dbReference>
<dbReference type="InterPro" id="IPR000387">
    <property type="entry name" value="Tyr_Pase_dom"/>
</dbReference>
<dbReference type="RefSeq" id="XP_007867970.1">
    <property type="nucleotide sequence ID" value="XM_007869779.1"/>
</dbReference>
<accession>S7RHB5</accession>
<dbReference type="GO" id="GO:0051896">
    <property type="term" value="P:regulation of phosphatidylinositol 3-kinase/protein kinase B signal transduction"/>
    <property type="evidence" value="ECO:0007669"/>
    <property type="project" value="TreeGrafter"/>
</dbReference>
<dbReference type="GO" id="GO:0048870">
    <property type="term" value="P:cell motility"/>
    <property type="evidence" value="ECO:0007669"/>
    <property type="project" value="TreeGrafter"/>
</dbReference>
<evidence type="ECO:0000313" key="6">
    <source>
        <dbReference type="EMBL" id="EPQ53665.1"/>
    </source>
</evidence>
<dbReference type="GO" id="GO:0046856">
    <property type="term" value="P:phosphatidylinositol dephosphorylation"/>
    <property type="evidence" value="ECO:0007669"/>
    <property type="project" value="TreeGrafter"/>
</dbReference>
<feature type="region of interest" description="Disordered" evidence="3">
    <location>
        <begin position="171"/>
        <end position="264"/>
    </location>
</feature>
<dbReference type="PANTHER" id="PTHR12305:SF81">
    <property type="entry name" value="PHOSPHATIDYLINOSITOL 3,4,5-TRISPHOSPHATE 3-PHOSPHATASE AND DUAL-SPECIFICITY PROTEIN PHOSPHATASE PTEN"/>
    <property type="match status" value="1"/>
</dbReference>
<dbReference type="STRING" id="670483.S7RHB5"/>
<feature type="compositionally biased region" description="Polar residues" evidence="3">
    <location>
        <begin position="456"/>
        <end position="469"/>
    </location>
</feature>
<dbReference type="SUPFAM" id="SSF52799">
    <property type="entry name" value="(Phosphotyrosine protein) phosphatases II"/>
    <property type="match status" value="1"/>
</dbReference>
<dbReference type="OrthoDB" id="5632at2759"/>
<dbReference type="GO" id="GO:0004725">
    <property type="term" value="F:protein tyrosine phosphatase activity"/>
    <property type="evidence" value="ECO:0007669"/>
    <property type="project" value="TreeGrafter"/>
</dbReference>
<feature type="region of interest" description="Disordered" evidence="3">
    <location>
        <begin position="448"/>
        <end position="474"/>
    </location>
</feature>
<keyword evidence="7" id="KW-1185">Reference proteome</keyword>
<dbReference type="GO" id="GO:0016314">
    <property type="term" value="F:phosphatidylinositol-3,4,5-trisphosphate 3-phosphatase activity"/>
    <property type="evidence" value="ECO:0007669"/>
    <property type="project" value="UniProtKB-EC"/>
</dbReference>
<dbReference type="OMA" id="NFCPVKE"/>
<evidence type="ECO:0000259" key="5">
    <source>
        <dbReference type="PROSITE" id="PS51181"/>
    </source>
</evidence>
<dbReference type="EC" id="3.1.3.67" evidence="1"/>
<dbReference type="HOGENOM" id="CLU_026170_0_0_1"/>